<dbReference type="GO" id="GO:0042597">
    <property type="term" value="C:periplasmic space"/>
    <property type="evidence" value="ECO:0007669"/>
    <property type="project" value="UniProtKB-SubCell"/>
</dbReference>
<evidence type="ECO:0000313" key="5">
    <source>
        <dbReference type="EMBL" id="SFT13238.1"/>
    </source>
</evidence>
<dbReference type="Pfam" id="PF03480">
    <property type="entry name" value="DctP"/>
    <property type="match status" value="1"/>
</dbReference>
<evidence type="ECO:0000256" key="1">
    <source>
        <dbReference type="ARBA" id="ARBA00004418"/>
    </source>
</evidence>
<dbReference type="CDD" id="cd13602">
    <property type="entry name" value="PBP2_TRAP_BpDctp6_7"/>
    <property type="match status" value="1"/>
</dbReference>
<keyword evidence="2 4" id="KW-0732">Signal</keyword>
<proteinExistence type="predicted"/>
<evidence type="ECO:0000256" key="4">
    <source>
        <dbReference type="SAM" id="SignalP"/>
    </source>
</evidence>
<dbReference type="AlphaFoldDB" id="A0A1I6VHN2"/>
<protein>
    <submittedName>
        <fullName evidence="5">TRAP-type C4-dicarboxylate transport system, substrate-binding protein</fullName>
    </submittedName>
</protein>
<reference evidence="6" key="1">
    <citation type="submission" date="2016-10" db="EMBL/GenBank/DDBJ databases">
        <authorList>
            <person name="Varghese N."/>
            <person name="Submissions S."/>
        </authorList>
    </citation>
    <scope>NUCLEOTIDE SEQUENCE [LARGE SCALE GENOMIC DNA]</scope>
    <source>
        <strain evidence="6">DSM 26894</strain>
    </source>
</reference>
<evidence type="ECO:0000256" key="2">
    <source>
        <dbReference type="ARBA" id="ARBA00022729"/>
    </source>
</evidence>
<name>A0A1I6VHN2_9RHOB</name>
<comment type="subcellular location">
    <subcellularLocation>
        <location evidence="1">Periplasm</location>
    </subcellularLocation>
</comment>
<dbReference type="Proteomes" id="UP000199392">
    <property type="component" value="Unassembled WGS sequence"/>
</dbReference>
<dbReference type="Gene3D" id="3.40.190.170">
    <property type="entry name" value="Bacterial extracellular solute-binding protein, family 7"/>
    <property type="match status" value="1"/>
</dbReference>
<dbReference type="NCBIfam" id="NF037995">
    <property type="entry name" value="TRAP_S1"/>
    <property type="match status" value="1"/>
</dbReference>
<sequence length="320" mass="34847">MLYRSLMLATLAAAPAAAENWDLPLAWPAENYISVAAGTFADDVKDATEGRVEITLHPGGALGFKGPEMLGAVRDGLVPIGDMLLNQQVGDEPLLGLTSLPYFISSFEELAEFEDFFHEKLEAIMEANNQKLLYTMPWPQQQIWTKTEVTDLASLEGIKIRSYDRSSTDVFASAGMTPVQLPWGEVIPSLAAGAIDSVATSSPSAVDGSFWEFLEYGYPTRQTWNLNAVTVNLDSWNALDEADQTAITEIADKLQPEFWQAAQDEDARNMDILAENGMTLAPISDELRAELADLAAPLRAAVLEELGDEATAVVDGFKAR</sequence>
<dbReference type="InterPro" id="IPR018389">
    <property type="entry name" value="DctP_fam"/>
</dbReference>
<accession>A0A1I6VHN2</accession>
<dbReference type="GO" id="GO:0055085">
    <property type="term" value="P:transmembrane transport"/>
    <property type="evidence" value="ECO:0007669"/>
    <property type="project" value="InterPro"/>
</dbReference>
<feature type="signal peptide" evidence="4">
    <location>
        <begin position="1"/>
        <end position="18"/>
    </location>
</feature>
<evidence type="ECO:0000256" key="3">
    <source>
        <dbReference type="ARBA" id="ARBA00022764"/>
    </source>
</evidence>
<feature type="chain" id="PRO_5011579006" evidence="4">
    <location>
        <begin position="19"/>
        <end position="320"/>
    </location>
</feature>
<keyword evidence="3" id="KW-0574">Periplasm</keyword>
<dbReference type="PANTHER" id="PTHR33376:SF4">
    <property type="entry name" value="SIALIC ACID-BINDING PERIPLASMIC PROTEIN SIAP"/>
    <property type="match status" value="1"/>
</dbReference>
<dbReference type="RefSeq" id="WP_092428199.1">
    <property type="nucleotide sequence ID" value="NZ_FNCL01000011.1"/>
</dbReference>
<dbReference type="EMBL" id="FOZW01000011">
    <property type="protein sequence ID" value="SFT13238.1"/>
    <property type="molecule type" value="Genomic_DNA"/>
</dbReference>
<dbReference type="OrthoDB" id="9783941at2"/>
<organism evidence="5 6">
    <name type="scientific">Alloyangia pacifica</name>
    <dbReference type="NCBI Taxonomy" id="311180"/>
    <lineage>
        <taxon>Bacteria</taxon>
        <taxon>Pseudomonadati</taxon>
        <taxon>Pseudomonadota</taxon>
        <taxon>Alphaproteobacteria</taxon>
        <taxon>Rhodobacterales</taxon>
        <taxon>Roseobacteraceae</taxon>
        <taxon>Alloyangia</taxon>
    </lineage>
</organism>
<keyword evidence="6" id="KW-1185">Reference proteome</keyword>
<dbReference type="PANTHER" id="PTHR33376">
    <property type="match status" value="1"/>
</dbReference>
<gene>
    <name evidence="5" type="ORF">SAMN04488050_11199</name>
</gene>
<dbReference type="InterPro" id="IPR038404">
    <property type="entry name" value="TRAP_DctP_sf"/>
</dbReference>
<evidence type="ECO:0000313" key="6">
    <source>
        <dbReference type="Proteomes" id="UP000199392"/>
    </source>
</evidence>
<dbReference type="STRING" id="311180.SAMN04488050_11199"/>